<organism evidence="1 2">
    <name type="scientific">Nocardioides iriomotensis</name>
    <dbReference type="NCBI Taxonomy" id="715784"/>
    <lineage>
        <taxon>Bacteria</taxon>
        <taxon>Bacillati</taxon>
        <taxon>Actinomycetota</taxon>
        <taxon>Actinomycetes</taxon>
        <taxon>Propionibacteriales</taxon>
        <taxon>Nocardioidaceae</taxon>
        <taxon>Nocardioides</taxon>
    </lineage>
</organism>
<gene>
    <name evidence="1" type="ORF">ETU37_08450</name>
</gene>
<dbReference type="Gene3D" id="3.30.70.1280">
    <property type="entry name" value="SP0830-like domains"/>
    <property type="match status" value="1"/>
</dbReference>
<dbReference type="Proteomes" id="UP000291189">
    <property type="component" value="Unassembled WGS sequence"/>
</dbReference>
<evidence type="ECO:0000313" key="2">
    <source>
        <dbReference type="Proteomes" id="UP000291189"/>
    </source>
</evidence>
<dbReference type="PIRSF" id="PIRSF008502">
    <property type="entry name" value="UCP008502"/>
    <property type="match status" value="1"/>
</dbReference>
<sequence length="182" mass="20122">MSVMPTYVAFLRAINLGAKRKVPMAELRTCLTDAGYDDVETHIQTGNVRLRTPARSVAKVEEELEHLLGRRFGFEIPAIVFTPEQLREVYDDALAFAPPGVKGEMRYVSLFKRGEAPTGEDAAAIDAWDAPGEAGVVKGRAVHIWIDGTSQASRILTEFKKPLWPGTNRNTKVLVAVTEKWA</sequence>
<dbReference type="Pfam" id="PF08002">
    <property type="entry name" value="DUF1697"/>
    <property type="match status" value="1"/>
</dbReference>
<dbReference type="EMBL" id="SDPU01000020">
    <property type="protein sequence ID" value="RYU12967.1"/>
    <property type="molecule type" value="Genomic_DNA"/>
</dbReference>
<dbReference type="AlphaFoldDB" id="A0A4Q5J2Y8"/>
<reference evidence="1 2" key="1">
    <citation type="submission" date="2019-01" db="EMBL/GenBank/DDBJ databases">
        <title>Nocardioides guangzhouensis sp. nov., an actinobacterium isolated from soil.</title>
        <authorList>
            <person name="Fu Y."/>
            <person name="Cai Y."/>
            <person name="Lin Z."/>
            <person name="Chen P."/>
        </authorList>
    </citation>
    <scope>NUCLEOTIDE SEQUENCE [LARGE SCALE GENOMIC DNA]</scope>
    <source>
        <strain evidence="1 2">NBRC 105384</strain>
    </source>
</reference>
<dbReference type="PANTHER" id="PTHR36439:SF1">
    <property type="entry name" value="DUF1697 DOMAIN-CONTAINING PROTEIN"/>
    <property type="match status" value="1"/>
</dbReference>
<evidence type="ECO:0000313" key="1">
    <source>
        <dbReference type="EMBL" id="RYU12967.1"/>
    </source>
</evidence>
<keyword evidence="2" id="KW-1185">Reference proteome</keyword>
<proteinExistence type="predicted"/>
<name>A0A4Q5J2Y8_9ACTN</name>
<dbReference type="PANTHER" id="PTHR36439">
    <property type="entry name" value="BLL4334 PROTEIN"/>
    <property type="match status" value="1"/>
</dbReference>
<accession>A0A4Q5J2Y8</accession>
<dbReference type="OrthoDB" id="9806494at2"/>
<dbReference type="SUPFAM" id="SSF160379">
    <property type="entry name" value="SP0830-like"/>
    <property type="match status" value="1"/>
</dbReference>
<comment type="caution">
    <text evidence="1">The sequence shown here is derived from an EMBL/GenBank/DDBJ whole genome shotgun (WGS) entry which is preliminary data.</text>
</comment>
<dbReference type="InterPro" id="IPR012545">
    <property type="entry name" value="DUF1697"/>
</dbReference>
<protein>
    <submittedName>
        <fullName evidence="1">DUF1697 domain-containing protein</fullName>
    </submittedName>
</protein>